<dbReference type="RefSeq" id="WP_072345303.1">
    <property type="nucleotide sequence ID" value="NZ_FPKU01000003.1"/>
</dbReference>
<evidence type="ECO:0000259" key="1">
    <source>
        <dbReference type="Pfam" id="PF12697"/>
    </source>
</evidence>
<feature type="domain" description="AB hydrolase-1" evidence="1">
    <location>
        <begin position="5"/>
        <end position="223"/>
    </location>
</feature>
<dbReference type="AlphaFoldDB" id="A0A1K2I122"/>
<reference evidence="2 3" key="1">
    <citation type="submission" date="2016-11" db="EMBL/GenBank/DDBJ databases">
        <authorList>
            <person name="Jaros S."/>
            <person name="Januszkiewicz K."/>
            <person name="Wedrychowicz H."/>
        </authorList>
    </citation>
    <scope>NUCLEOTIDE SEQUENCE [LARGE SCALE GENOMIC DNA]</scope>
    <source>
        <strain evidence="2 3">ATCC 23634</strain>
    </source>
</reference>
<evidence type="ECO:0000313" key="2">
    <source>
        <dbReference type="EMBL" id="SFZ86024.1"/>
    </source>
</evidence>
<sequence>MPEPLVLLPGLQADHRSWVNQIRHFEPTRQVIVPQRHQQCDTIPAMCARVHEQLPERFHLVAWSMGGYVAMQLLPRLTGRLLSLTLISTSARPEDPASTARRMEILALAERDGMAASNRRTMTQACVDFDAVDPDIRAGLRDAAVELGVDAYRGQQKAIINRPDSRSLLKLVDCPTLVLVGDRDTVTPPECAREIHEAIVGSRLIIIENCGHCAPLEYPELTNRLLSDWCSGAVEYGLQTLGRLG</sequence>
<dbReference type="InterPro" id="IPR050266">
    <property type="entry name" value="AB_hydrolase_sf"/>
</dbReference>
<dbReference type="OrthoDB" id="5491135at2"/>
<dbReference type="InterPro" id="IPR029058">
    <property type="entry name" value="AB_hydrolase_fold"/>
</dbReference>
<evidence type="ECO:0000313" key="3">
    <source>
        <dbReference type="Proteomes" id="UP000183447"/>
    </source>
</evidence>
<dbReference type="Proteomes" id="UP000183447">
    <property type="component" value="Unassembled WGS sequence"/>
</dbReference>
<keyword evidence="3" id="KW-1185">Reference proteome</keyword>
<dbReference type="EMBL" id="FPKU01000003">
    <property type="protein sequence ID" value="SFZ86024.1"/>
    <property type="molecule type" value="Genomic_DNA"/>
</dbReference>
<gene>
    <name evidence="2" type="ORF">SAMN02983003_3198</name>
</gene>
<organism evidence="2 3">
    <name type="scientific">Devosia enhydra</name>
    <dbReference type="NCBI Taxonomy" id="665118"/>
    <lineage>
        <taxon>Bacteria</taxon>
        <taxon>Pseudomonadati</taxon>
        <taxon>Pseudomonadota</taxon>
        <taxon>Alphaproteobacteria</taxon>
        <taxon>Hyphomicrobiales</taxon>
        <taxon>Devosiaceae</taxon>
        <taxon>Devosia</taxon>
    </lineage>
</organism>
<dbReference type="Pfam" id="PF12697">
    <property type="entry name" value="Abhydrolase_6"/>
    <property type="match status" value="1"/>
</dbReference>
<dbReference type="InterPro" id="IPR000073">
    <property type="entry name" value="AB_hydrolase_1"/>
</dbReference>
<dbReference type="PANTHER" id="PTHR43798">
    <property type="entry name" value="MONOACYLGLYCEROL LIPASE"/>
    <property type="match status" value="1"/>
</dbReference>
<accession>A0A1K2I122</accession>
<dbReference type="STRING" id="665118.SAMN02983003_3198"/>
<name>A0A1K2I122_9HYPH</name>
<dbReference type="SUPFAM" id="SSF53474">
    <property type="entry name" value="alpha/beta-Hydrolases"/>
    <property type="match status" value="1"/>
</dbReference>
<dbReference type="PANTHER" id="PTHR43798:SF29">
    <property type="entry name" value="AB HYDROLASE-1 DOMAIN-CONTAINING PROTEIN"/>
    <property type="match status" value="1"/>
</dbReference>
<dbReference type="Gene3D" id="3.40.50.1820">
    <property type="entry name" value="alpha/beta hydrolase"/>
    <property type="match status" value="1"/>
</dbReference>
<proteinExistence type="predicted"/>
<protein>
    <submittedName>
        <fullName evidence="2">Pimeloyl-ACP methyl ester carboxylesterase</fullName>
    </submittedName>
</protein>